<feature type="transmembrane region" description="Helical" evidence="6">
    <location>
        <begin position="92"/>
        <end position="112"/>
    </location>
</feature>
<feature type="transmembrane region" description="Helical" evidence="6">
    <location>
        <begin position="310"/>
        <end position="333"/>
    </location>
</feature>
<dbReference type="GO" id="GO:0005886">
    <property type="term" value="C:plasma membrane"/>
    <property type="evidence" value="ECO:0007669"/>
    <property type="project" value="UniProtKB-SubCell"/>
</dbReference>
<feature type="transmembrane region" description="Helical" evidence="6">
    <location>
        <begin position="469"/>
        <end position="488"/>
    </location>
</feature>
<dbReference type="EMBL" id="BMGC01000015">
    <property type="protein sequence ID" value="GGB34133.1"/>
    <property type="molecule type" value="Genomic_DNA"/>
</dbReference>
<keyword evidence="9" id="KW-1185">Reference proteome</keyword>
<feature type="transmembrane region" description="Helical" evidence="6">
    <location>
        <begin position="53"/>
        <end position="72"/>
    </location>
</feature>
<dbReference type="Gene3D" id="1.20.1250.20">
    <property type="entry name" value="MFS general substrate transporter like domains"/>
    <property type="match status" value="1"/>
</dbReference>
<feature type="transmembrane region" description="Helical" evidence="6">
    <location>
        <begin position="124"/>
        <end position="147"/>
    </location>
</feature>
<dbReference type="PRINTS" id="PR01036">
    <property type="entry name" value="TCRTETB"/>
</dbReference>
<dbReference type="GO" id="GO:0022857">
    <property type="term" value="F:transmembrane transporter activity"/>
    <property type="evidence" value="ECO:0007669"/>
    <property type="project" value="InterPro"/>
</dbReference>
<reference evidence="8" key="1">
    <citation type="journal article" date="2014" name="Int. J. Syst. Evol. Microbiol.">
        <title>Complete genome sequence of Corynebacterium casei LMG S-19264T (=DSM 44701T), isolated from a smear-ripened cheese.</title>
        <authorList>
            <consortium name="US DOE Joint Genome Institute (JGI-PGF)"/>
            <person name="Walter F."/>
            <person name="Albersmeier A."/>
            <person name="Kalinowski J."/>
            <person name="Ruckert C."/>
        </authorList>
    </citation>
    <scope>NUCLEOTIDE SEQUENCE</scope>
    <source>
        <strain evidence="8">CGMCC 1.12827</strain>
    </source>
</reference>
<name>A0A916T882_9ACTN</name>
<feature type="transmembrane region" description="Helical" evidence="6">
    <location>
        <begin position="182"/>
        <end position="203"/>
    </location>
</feature>
<dbReference type="Proteomes" id="UP000621454">
    <property type="component" value="Unassembled WGS sequence"/>
</dbReference>
<feature type="transmembrane region" description="Helical" evidence="6">
    <location>
        <begin position="445"/>
        <end position="463"/>
    </location>
</feature>
<dbReference type="InterPro" id="IPR020846">
    <property type="entry name" value="MFS_dom"/>
</dbReference>
<comment type="caution">
    <text evidence="8">The sequence shown here is derived from an EMBL/GenBank/DDBJ whole genome shotgun (WGS) entry which is preliminary data.</text>
</comment>
<sequence length="492" mass="50351">MVFGTTECPLRVFRSTATAVCSHADLVPATTSEPCRPAAAGLRATVGRRRRTLGNVGVSLGYLLVLIDSTVLNVALPDISSSLGGSTSGQQWTLSAYLVTFGALLLGSEAVADRYGALRTYRMGVLAFVIFSALRAAAQTLTMLIVFRALQGAAAALIPGTTLALIARMNPEPDARHRAIGLYALVTGVGFAAGPALGGLLVAASGWRWIFLINVPIGLLALVWSRVFPSDETNPRTSGTRLDIRGQLLAVVCCALTVVVIIEAGDRSLTAVWALLPLVCAGALLYRSDRASEAPAIPVPLLRVSELRRGAVYGFAIQVVMASTLFIGSLYLIDVRGLAPMRAGLAMIGYTFGPCLLGPLVGRIVAARGPQLPAVIGQILACGGSAGVAAAMYLNAPLWVLIAAMVVAGAALPSVIVPMTGLVVSHAPAGSQSTAGGLFSAARQLGGAFGVAALGAILAVVGGQTGYPVAMTAVAAVAAVALIGMVVAPHRR</sequence>
<reference evidence="8" key="2">
    <citation type="submission" date="2020-09" db="EMBL/GenBank/DDBJ databases">
        <authorList>
            <person name="Sun Q."/>
            <person name="Zhou Y."/>
        </authorList>
    </citation>
    <scope>NUCLEOTIDE SEQUENCE</scope>
    <source>
        <strain evidence="8">CGMCC 1.12827</strain>
    </source>
</reference>
<keyword evidence="3 6" id="KW-0812">Transmembrane</keyword>
<dbReference type="PROSITE" id="PS50850">
    <property type="entry name" value="MFS"/>
    <property type="match status" value="1"/>
</dbReference>
<evidence type="ECO:0000313" key="8">
    <source>
        <dbReference type="EMBL" id="GGB34133.1"/>
    </source>
</evidence>
<dbReference type="Pfam" id="PF07690">
    <property type="entry name" value="MFS_1"/>
    <property type="match status" value="1"/>
</dbReference>
<feature type="transmembrane region" description="Helical" evidence="6">
    <location>
        <begin position="153"/>
        <end position="170"/>
    </location>
</feature>
<dbReference type="InterPro" id="IPR036259">
    <property type="entry name" value="MFS_trans_sf"/>
</dbReference>
<accession>A0A916T882</accession>
<dbReference type="CDD" id="cd17321">
    <property type="entry name" value="MFS_MMR_MDR_like"/>
    <property type="match status" value="1"/>
</dbReference>
<evidence type="ECO:0000256" key="5">
    <source>
        <dbReference type="ARBA" id="ARBA00023136"/>
    </source>
</evidence>
<dbReference type="PANTHER" id="PTHR42718:SF9">
    <property type="entry name" value="MAJOR FACILITATOR SUPERFAMILY MULTIDRUG TRANSPORTER MFSC"/>
    <property type="match status" value="1"/>
</dbReference>
<evidence type="ECO:0000256" key="3">
    <source>
        <dbReference type="ARBA" id="ARBA00022692"/>
    </source>
</evidence>
<protein>
    <submittedName>
        <fullName evidence="8">MFS transporter</fullName>
    </submittedName>
</protein>
<proteinExistence type="predicted"/>
<evidence type="ECO:0000259" key="7">
    <source>
        <dbReference type="PROSITE" id="PS50850"/>
    </source>
</evidence>
<keyword evidence="2" id="KW-0813">Transport</keyword>
<dbReference type="SUPFAM" id="SSF103473">
    <property type="entry name" value="MFS general substrate transporter"/>
    <property type="match status" value="1"/>
</dbReference>
<organism evidence="8 9">
    <name type="scientific">Gordonia jinhuaensis</name>
    <dbReference type="NCBI Taxonomy" id="1517702"/>
    <lineage>
        <taxon>Bacteria</taxon>
        <taxon>Bacillati</taxon>
        <taxon>Actinomycetota</taxon>
        <taxon>Actinomycetes</taxon>
        <taxon>Mycobacteriales</taxon>
        <taxon>Gordoniaceae</taxon>
        <taxon>Gordonia</taxon>
    </lineage>
</organism>
<evidence type="ECO:0000256" key="2">
    <source>
        <dbReference type="ARBA" id="ARBA00022448"/>
    </source>
</evidence>
<comment type="subcellular location">
    <subcellularLocation>
        <location evidence="1">Cell membrane</location>
        <topology evidence="1">Multi-pass membrane protein</topology>
    </subcellularLocation>
</comment>
<feature type="transmembrane region" description="Helical" evidence="6">
    <location>
        <begin position="248"/>
        <end position="265"/>
    </location>
</feature>
<feature type="transmembrane region" description="Helical" evidence="6">
    <location>
        <begin position="271"/>
        <end position="289"/>
    </location>
</feature>
<evidence type="ECO:0000256" key="6">
    <source>
        <dbReference type="SAM" id="Phobius"/>
    </source>
</evidence>
<dbReference type="PANTHER" id="PTHR42718">
    <property type="entry name" value="MAJOR FACILITATOR SUPERFAMILY MULTIDRUG TRANSPORTER MFSC"/>
    <property type="match status" value="1"/>
</dbReference>
<dbReference type="InterPro" id="IPR011701">
    <property type="entry name" value="MFS"/>
</dbReference>
<evidence type="ECO:0000256" key="4">
    <source>
        <dbReference type="ARBA" id="ARBA00022989"/>
    </source>
</evidence>
<evidence type="ECO:0000256" key="1">
    <source>
        <dbReference type="ARBA" id="ARBA00004651"/>
    </source>
</evidence>
<feature type="transmembrane region" description="Helical" evidence="6">
    <location>
        <begin position="399"/>
        <end position="424"/>
    </location>
</feature>
<dbReference type="Gene3D" id="1.20.1720.10">
    <property type="entry name" value="Multidrug resistance protein D"/>
    <property type="match status" value="1"/>
</dbReference>
<feature type="transmembrane region" description="Helical" evidence="6">
    <location>
        <begin position="372"/>
        <end position="393"/>
    </location>
</feature>
<keyword evidence="4 6" id="KW-1133">Transmembrane helix</keyword>
<dbReference type="AlphaFoldDB" id="A0A916T882"/>
<feature type="transmembrane region" description="Helical" evidence="6">
    <location>
        <begin position="209"/>
        <end position="228"/>
    </location>
</feature>
<feature type="transmembrane region" description="Helical" evidence="6">
    <location>
        <begin position="345"/>
        <end position="365"/>
    </location>
</feature>
<feature type="domain" description="Major facilitator superfamily (MFS) profile" evidence="7">
    <location>
        <begin position="54"/>
        <end position="492"/>
    </location>
</feature>
<evidence type="ECO:0000313" key="9">
    <source>
        <dbReference type="Proteomes" id="UP000621454"/>
    </source>
</evidence>
<gene>
    <name evidence="8" type="primary">mmr</name>
    <name evidence="8" type="ORF">GCM10011489_22800</name>
</gene>
<keyword evidence="5 6" id="KW-0472">Membrane</keyword>